<dbReference type="Proteomes" id="UP000663877">
    <property type="component" value="Unassembled WGS sequence"/>
</dbReference>
<sequence length="224" mass="25156">MFASFIIIAFLLQTSSITAEQSCSFCPAGSQIRLDEIYQAFFKADIIPDVIPTFIPTTYLDLQFQPLNGKSINVTLGNEISTLQTLVLSGPSFYFGQEVDYLNAKYTLIMFDPDPPNPKLNILSSILHWIVHDVLPCNSTNPRAPLDLPPNTMYAQPTPLSFAPHRYTFLLCRQPTNPVYDFQFQTVGITGNMRPLFNIKQYLMKSNLTVVSGNFFLQGLNSVV</sequence>
<dbReference type="InterPro" id="IPR008914">
    <property type="entry name" value="PEBP"/>
</dbReference>
<name>A0A815P2D5_9BILA</name>
<dbReference type="EMBL" id="CAJNOI010000147">
    <property type="protein sequence ID" value="CAF1128825.1"/>
    <property type="molecule type" value="Genomic_DNA"/>
</dbReference>
<dbReference type="PANTHER" id="PTHR11362:SF82">
    <property type="entry name" value="PHOSPHATIDYLETHANOLAMINE-BINDING PROTEIN 4"/>
    <property type="match status" value="1"/>
</dbReference>
<feature type="signal peptide" evidence="1">
    <location>
        <begin position="1"/>
        <end position="19"/>
    </location>
</feature>
<gene>
    <name evidence="2" type="ORF">BJG266_LOCUS22881</name>
    <name evidence="3" type="ORF">QVE165_LOCUS39741</name>
    <name evidence="4" type="ORF">QVE165_LOCUS39778</name>
</gene>
<dbReference type="SUPFAM" id="SSF49777">
    <property type="entry name" value="PEBP-like"/>
    <property type="match status" value="1"/>
</dbReference>
<dbReference type="PANTHER" id="PTHR11362">
    <property type="entry name" value="PHOSPHATIDYLETHANOLAMINE-BINDING PROTEIN"/>
    <property type="match status" value="1"/>
</dbReference>
<evidence type="ECO:0000313" key="5">
    <source>
        <dbReference type="Proteomes" id="UP000663832"/>
    </source>
</evidence>
<dbReference type="Pfam" id="PF01161">
    <property type="entry name" value="PBP"/>
    <property type="match status" value="1"/>
</dbReference>
<evidence type="ECO:0000313" key="3">
    <source>
        <dbReference type="EMBL" id="CAF1442725.1"/>
    </source>
</evidence>
<evidence type="ECO:0000313" key="4">
    <source>
        <dbReference type="EMBL" id="CAF1443212.1"/>
    </source>
</evidence>
<keyword evidence="1" id="KW-0732">Signal</keyword>
<dbReference type="CDD" id="cd00866">
    <property type="entry name" value="PEBP_euk"/>
    <property type="match status" value="1"/>
</dbReference>
<dbReference type="Proteomes" id="UP000663832">
    <property type="component" value="Unassembled WGS sequence"/>
</dbReference>
<organism evidence="4 5">
    <name type="scientific">Adineta steineri</name>
    <dbReference type="NCBI Taxonomy" id="433720"/>
    <lineage>
        <taxon>Eukaryota</taxon>
        <taxon>Metazoa</taxon>
        <taxon>Spiralia</taxon>
        <taxon>Gnathifera</taxon>
        <taxon>Rotifera</taxon>
        <taxon>Eurotatoria</taxon>
        <taxon>Bdelloidea</taxon>
        <taxon>Adinetida</taxon>
        <taxon>Adinetidae</taxon>
        <taxon>Adineta</taxon>
    </lineage>
</organism>
<keyword evidence="5" id="KW-1185">Reference proteome</keyword>
<dbReference type="EMBL" id="CAJNOM010000446">
    <property type="protein sequence ID" value="CAF1442725.1"/>
    <property type="molecule type" value="Genomic_DNA"/>
</dbReference>
<dbReference type="InterPro" id="IPR036610">
    <property type="entry name" value="PEBP-like_sf"/>
</dbReference>
<reference evidence="4" key="1">
    <citation type="submission" date="2021-02" db="EMBL/GenBank/DDBJ databases">
        <authorList>
            <person name="Nowell W R."/>
        </authorList>
    </citation>
    <scope>NUCLEOTIDE SEQUENCE</scope>
</reference>
<accession>A0A815P2D5</accession>
<feature type="chain" id="PRO_5036228450" evidence="1">
    <location>
        <begin position="20"/>
        <end position="224"/>
    </location>
</feature>
<dbReference type="Gene3D" id="3.90.280.10">
    <property type="entry name" value="PEBP-like"/>
    <property type="match status" value="1"/>
</dbReference>
<dbReference type="EMBL" id="CAJNOM010000447">
    <property type="protein sequence ID" value="CAF1443212.1"/>
    <property type="molecule type" value="Genomic_DNA"/>
</dbReference>
<dbReference type="InterPro" id="IPR035810">
    <property type="entry name" value="PEBP_euk"/>
</dbReference>
<evidence type="ECO:0000256" key="1">
    <source>
        <dbReference type="SAM" id="SignalP"/>
    </source>
</evidence>
<proteinExistence type="predicted"/>
<dbReference type="AlphaFoldDB" id="A0A815P2D5"/>
<comment type="caution">
    <text evidence="4">The sequence shown here is derived from an EMBL/GenBank/DDBJ whole genome shotgun (WGS) entry which is preliminary data.</text>
</comment>
<dbReference type="OrthoDB" id="6433989at2759"/>
<evidence type="ECO:0000313" key="2">
    <source>
        <dbReference type="EMBL" id="CAF1128825.1"/>
    </source>
</evidence>
<protein>
    <submittedName>
        <fullName evidence="4">Uncharacterized protein</fullName>
    </submittedName>
</protein>